<dbReference type="PROSITE" id="PS51352">
    <property type="entry name" value="THIOREDOXIN_2"/>
    <property type="match status" value="1"/>
</dbReference>
<evidence type="ECO:0000256" key="5">
    <source>
        <dbReference type="SAM" id="SignalP"/>
    </source>
</evidence>
<keyword evidence="2" id="KW-0201">Cytochrome c-type biogenesis</keyword>
<protein>
    <submittedName>
        <fullName evidence="7">Putative thiol:disulfide oxidoreductase TlpA</fullName>
    </submittedName>
</protein>
<dbReference type="Proteomes" id="UP000007599">
    <property type="component" value="Chromosome I"/>
</dbReference>
<dbReference type="KEGG" id="fin:KQS_04055"/>
<dbReference type="EMBL" id="HE774682">
    <property type="protein sequence ID" value="CCG52791.1"/>
    <property type="molecule type" value="Genomic_DNA"/>
</dbReference>
<dbReference type="CDD" id="cd02966">
    <property type="entry name" value="TlpA_like_family"/>
    <property type="match status" value="1"/>
</dbReference>
<comment type="subcellular location">
    <subcellularLocation>
        <location evidence="1">Cell envelope</location>
    </subcellularLocation>
</comment>
<organism evidence="7 8">
    <name type="scientific">Flavobacterium indicum (strain DSM 17447 / CIP 109464 / GPTSA100-9)</name>
    <dbReference type="NCBI Taxonomy" id="1094466"/>
    <lineage>
        <taxon>Bacteria</taxon>
        <taxon>Pseudomonadati</taxon>
        <taxon>Bacteroidota</taxon>
        <taxon>Flavobacteriia</taxon>
        <taxon>Flavobacteriales</taxon>
        <taxon>Flavobacteriaceae</taxon>
        <taxon>Flavobacterium</taxon>
    </lineage>
</organism>
<reference evidence="8" key="2">
    <citation type="submission" date="2012-03" db="EMBL/GenBank/DDBJ databases">
        <title>Complete genome sequence of Flavobacterium indicum GPTSA100-9T, isolated from warm spring water.</title>
        <authorList>
            <person name="Barbier P."/>
            <person name="Houel A."/>
            <person name="Loux V."/>
            <person name="Poulain J."/>
            <person name="Bernardet J.-F."/>
            <person name="Touchon M."/>
            <person name="Duchaud E."/>
        </authorList>
    </citation>
    <scope>NUCLEOTIDE SEQUENCE [LARGE SCALE GENOMIC DNA]</scope>
    <source>
        <strain evidence="8">DSM 17447 / CIP 109464 / GPTSA100-9</strain>
    </source>
</reference>
<accession>H8XTJ4</accession>
<dbReference type="InterPro" id="IPR013766">
    <property type="entry name" value="Thioredoxin_domain"/>
</dbReference>
<dbReference type="InterPro" id="IPR012336">
    <property type="entry name" value="Thioredoxin-like_fold"/>
</dbReference>
<dbReference type="STRING" id="1094466.KQS_04055"/>
<dbReference type="InterPro" id="IPR036249">
    <property type="entry name" value="Thioredoxin-like_sf"/>
</dbReference>
<proteinExistence type="predicted"/>
<keyword evidence="8" id="KW-1185">Reference proteome</keyword>
<evidence type="ECO:0000259" key="6">
    <source>
        <dbReference type="PROSITE" id="PS51352"/>
    </source>
</evidence>
<dbReference type="eggNOG" id="COG0526">
    <property type="taxonomic scope" value="Bacteria"/>
</dbReference>
<feature type="signal peptide" evidence="5">
    <location>
        <begin position="1"/>
        <end position="19"/>
    </location>
</feature>
<dbReference type="Gene3D" id="3.40.30.10">
    <property type="entry name" value="Glutaredoxin"/>
    <property type="match status" value="1"/>
</dbReference>
<dbReference type="OrthoDB" id="1098640at2"/>
<keyword evidence="4" id="KW-0676">Redox-active center</keyword>
<dbReference type="GO" id="GO:0030313">
    <property type="term" value="C:cell envelope"/>
    <property type="evidence" value="ECO:0007669"/>
    <property type="project" value="UniProtKB-SubCell"/>
</dbReference>
<feature type="domain" description="Thioredoxin" evidence="6">
    <location>
        <begin position="22"/>
        <end position="163"/>
    </location>
</feature>
<dbReference type="RefSeq" id="WP_014387933.1">
    <property type="nucleotide sequence ID" value="NC_017025.1"/>
</dbReference>
<evidence type="ECO:0000256" key="2">
    <source>
        <dbReference type="ARBA" id="ARBA00022748"/>
    </source>
</evidence>
<evidence type="ECO:0000256" key="3">
    <source>
        <dbReference type="ARBA" id="ARBA00023157"/>
    </source>
</evidence>
<dbReference type="Pfam" id="PF13905">
    <property type="entry name" value="Thioredoxin_8"/>
    <property type="match status" value="1"/>
</dbReference>
<dbReference type="GO" id="GO:0017004">
    <property type="term" value="P:cytochrome complex assembly"/>
    <property type="evidence" value="ECO:0007669"/>
    <property type="project" value="UniProtKB-KW"/>
</dbReference>
<dbReference type="SUPFAM" id="SSF52833">
    <property type="entry name" value="Thioredoxin-like"/>
    <property type="match status" value="1"/>
</dbReference>
<name>H8XTJ4_FLAIG</name>
<evidence type="ECO:0000256" key="1">
    <source>
        <dbReference type="ARBA" id="ARBA00004196"/>
    </source>
</evidence>
<dbReference type="PANTHER" id="PTHR42852">
    <property type="entry name" value="THIOL:DISULFIDE INTERCHANGE PROTEIN DSBE"/>
    <property type="match status" value="1"/>
</dbReference>
<dbReference type="InterPro" id="IPR050553">
    <property type="entry name" value="Thioredoxin_ResA/DsbE_sf"/>
</dbReference>
<reference evidence="7 8" key="1">
    <citation type="journal article" date="2012" name="J. Bacteriol.">
        <title>Complete Genome Sequence of Flavobacterium indicum GPSTA100-9T, Isolated from Warm Spring Water.</title>
        <authorList>
            <person name="Barbier P."/>
            <person name="Houel A."/>
            <person name="Loux V."/>
            <person name="Poulain J."/>
            <person name="Bernardet J.F."/>
            <person name="Touchon M."/>
            <person name="Duchaud E."/>
        </authorList>
    </citation>
    <scope>NUCLEOTIDE SEQUENCE [LARGE SCALE GENOMIC DNA]</scope>
    <source>
        <strain evidence="8">DSM 17447 / CIP 109464 / GPTSA100-9</strain>
    </source>
</reference>
<keyword evidence="5" id="KW-0732">Signal</keyword>
<gene>
    <name evidence="7" type="primary">tlpA</name>
    <name evidence="7" type="ordered locus">KQS_04055</name>
</gene>
<dbReference type="PATRIC" id="fig|1094466.5.peg.796"/>
<dbReference type="AlphaFoldDB" id="H8XTJ4"/>
<evidence type="ECO:0000313" key="8">
    <source>
        <dbReference type="Proteomes" id="UP000007599"/>
    </source>
</evidence>
<dbReference type="PROSITE" id="PS51257">
    <property type="entry name" value="PROKAR_LIPOPROTEIN"/>
    <property type="match status" value="1"/>
</dbReference>
<sequence>MKKIIAAFALIISLGSCQAQETEFSKKSLESKFKDLENKEINFQQILEKHKGKTIFIEVWASWCSDCIKAMPTVKELHDVYGSDIVFVNLSCDKTYESWLAGIEKHQVKGEHYLVPDGMKGKFGKSIGLDWIPRYMIVDKTGKIALYKAIEPTDSKIEETLNK</sequence>
<keyword evidence="3" id="KW-1015">Disulfide bond</keyword>
<evidence type="ECO:0000313" key="7">
    <source>
        <dbReference type="EMBL" id="CCG52791.1"/>
    </source>
</evidence>
<feature type="chain" id="PRO_5003617018" evidence="5">
    <location>
        <begin position="20"/>
        <end position="163"/>
    </location>
</feature>
<evidence type="ECO:0000256" key="4">
    <source>
        <dbReference type="ARBA" id="ARBA00023284"/>
    </source>
</evidence>
<dbReference type="HOGENOM" id="CLU_042529_15_0_10"/>
<dbReference type="PANTHER" id="PTHR42852:SF6">
    <property type="entry name" value="THIOL:DISULFIDE INTERCHANGE PROTEIN DSBE"/>
    <property type="match status" value="1"/>
</dbReference>